<protein>
    <recommendedName>
        <fullName evidence="1">DDE-1 domain-containing protein</fullName>
    </recommendedName>
</protein>
<reference evidence="2 4" key="1">
    <citation type="journal article" date="2015" name="Fungal Genet. Biol.">
        <title>Evolution of novel wood decay mechanisms in Agaricales revealed by the genome sequences of Fistulina hepatica and Cylindrobasidium torrendii.</title>
        <authorList>
            <person name="Floudas D."/>
            <person name="Held B.W."/>
            <person name="Riley R."/>
            <person name="Nagy L.G."/>
            <person name="Koehler G."/>
            <person name="Ransdell A.S."/>
            <person name="Younus H."/>
            <person name="Chow J."/>
            <person name="Chiniquy J."/>
            <person name="Lipzen A."/>
            <person name="Tritt A."/>
            <person name="Sun H."/>
            <person name="Haridas S."/>
            <person name="LaButti K."/>
            <person name="Ohm R.A."/>
            <person name="Kues U."/>
            <person name="Blanchette R.A."/>
            <person name="Grigoriev I.V."/>
            <person name="Minto R.E."/>
            <person name="Hibbett D.S."/>
        </authorList>
    </citation>
    <scope>NUCLEOTIDE SEQUENCE [LARGE SCALE GENOMIC DNA]</scope>
    <source>
        <strain evidence="2 4">ATCC 64428</strain>
    </source>
</reference>
<feature type="non-terminal residue" evidence="2">
    <location>
        <position position="91"/>
    </location>
</feature>
<keyword evidence="4" id="KW-1185">Reference proteome</keyword>
<organism evidence="2 4">
    <name type="scientific">Fistulina hepatica ATCC 64428</name>
    <dbReference type="NCBI Taxonomy" id="1128425"/>
    <lineage>
        <taxon>Eukaryota</taxon>
        <taxon>Fungi</taxon>
        <taxon>Dikarya</taxon>
        <taxon>Basidiomycota</taxon>
        <taxon>Agaricomycotina</taxon>
        <taxon>Agaricomycetes</taxon>
        <taxon>Agaricomycetidae</taxon>
        <taxon>Agaricales</taxon>
        <taxon>Fistulinaceae</taxon>
        <taxon>Fistulina</taxon>
    </lineage>
</organism>
<feature type="non-terminal residue" evidence="2">
    <location>
        <position position="1"/>
    </location>
</feature>
<evidence type="ECO:0000313" key="2">
    <source>
        <dbReference type="EMBL" id="KIY50022.1"/>
    </source>
</evidence>
<dbReference type="Pfam" id="PF03184">
    <property type="entry name" value="DDE_1"/>
    <property type="match status" value="1"/>
</dbReference>
<proteinExistence type="predicted"/>
<feature type="domain" description="DDE-1" evidence="1">
    <location>
        <begin position="13"/>
        <end position="80"/>
    </location>
</feature>
<evidence type="ECO:0000313" key="3">
    <source>
        <dbReference type="EMBL" id="KIY50028.1"/>
    </source>
</evidence>
<dbReference type="GO" id="GO:0003676">
    <property type="term" value="F:nucleic acid binding"/>
    <property type="evidence" value="ECO:0007669"/>
    <property type="project" value="InterPro"/>
</dbReference>
<sequence length="91" mass="10407">LRYRLKSDDLELVTIMETVCADGTTPIPPLLMFQGVQFLTHWFDENVDDVDYCVATTERGWTSDEMAVKWFEHCFLPAAKAHADPAYPIVL</sequence>
<name>A0A0D7AF55_9AGAR</name>
<dbReference type="EMBL" id="KN881694">
    <property type="protein sequence ID" value="KIY50028.1"/>
    <property type="molecule type" value="Genomic_DNA"/>
</dbReference>
<dbReference type="EMBL" id="KN881694">
    <property type="protein sequence ID" value="KIY50022.1"/>
    <property type="molecule type" value="Genomic_DNA"/>
</dbReference>
<evidence type="ECO:0000259" key="1">
    <source>
        <dbReference type="Pfam" id="PF03184"/>
    </source>
</evidence>
<accession>A0A0D7AF55</accession>
<evidence type="ECO:0000313" key="4">
    <source>
        <dbReference type="Proteomes" id="UP000054144"/>
    </source>
</evidence>
<dbReference type="AlphaFoldDB" id="A0A0D7AF55"/>
<dbReference type="Proteomes" id="UP000054144">
    <property type="component" value="Unassembled WGS sequence"/>
</dbReference>
<gene>
    <name evidence="3" type="ORF">FISHEDRAFT_10248</name>
    <name evidence="2" type="ORF">FISHEDRAFT_8240</name>
</gene>
<dbReference type="OrthoDB" id="3265672at2759"/>
<dbReference type="InterPro" id="IPR004875">
    <property type="entry name" value="DDE_SF_endonuclease_dom"/>
</dbReference>